<dbReference type="AlphaFoldDB" id="A0A699KID6"/>
<protein>
    <submittedName>
        <fullName evidence="1">Uncharacterized protein</fullName>
    </submittedName>
</protein>
<feature type="non-terminal residue" evidence="1">
    <location>
        <position position="1"/>
    </location>
</feature>
<accession>A0A699KID6</accession>
<sequence>FLLLFFNSSANFWQCHLFSSGSGKQSSLVVGTYTASGNSNLAVGMPLVTGPEIVEVEVPSAFVVIQGTGLKELSFSMTSHRA</sequence>
<comment type="caution">
    <text evidence="1">The sequence shown here is derived from an EMBL/GenBank/DDBJ whole genome shotgun (WGS) entry which is preliminary data.</text>
</comment>
<gene>
    <name evidence="1" type="ORF">Tci_668373</name>
</gene>
<name>A0A699KID6_TANCI</name>
<reference evidence="1" key="1">
    <citation type="journal article" date="2019" name="Sci. Rep.">
        <title>Draft genome of Tanacetum cinerariifolium, the natural source of mosquito coil.</title>
        <authorList>
            <person name="Yamashiro T."/>
            <person name="Shiraishi A."/>
            <person name="Satake H."/>
            <person name="Nakayama K."/>
        </authorList>
    </citation>
    <scope>NUCLEOTIDE SEQUENCE</scope>
</reference>
<organism evidence="1">
    <name type="scientific">Tanacetum cinerariifolium</name>
    <name type="common">Dalmatian daisy</name>
    <name type="synonym">Chrysanthemum cinerariifolium</name>
    <dbReference type="NCBI Taxonomy" id="118510"/>
    <lineage>
        <taxon>Eukaryota</taxon>
        <taxon>Viridiplantae</taxon>
        <taxon>Streptophyta</taxon>
        <taxon>Embryophyta</taxon>
        <taxon>Tracheophyta</taxon>
        <taxon>Spermatophyta</taxon>
        <taxon>Magnoliopsida</taxon>
        <taxon>eudicotyledons</taxon>
        <taxon>Gunneridae</taxon>
        <taxon>Pentapetalae</taxon>
        <taxon>asterids</taxon>
        <taxon>campanulids</taxon>
        <taxon>Asterales</taxon>
        <taxon>Asteraceae</taxon>
        <taxon>Asteroideae</taxon>
        <taxon>Anthemideae</taxon>
        <taxon>Anthemidinae</taxon>
        <taxon>Tanacetum</taxon>
    </lineage>
</organism>
<dbReference type="EMBL" id="BKCJ010523248">
    <property type="protein sequence ID" value="GFA96401.1"/>
    <property type="molecule type" value="Genomic_DNA"/>
</dbReference>
<proteinExistence type="predicted"/>
<evidence type="ECO:0000313" key="1">
    <source>
        <dbReference type="EMBL" id="GFA96401.1"/>
    </source>
</evidence>